<organism evidence="3 4">
    <name type="scientific">Rhizopogon vesiculosus</name>
    <dbReference type="NCBI Taxonomy" id="180088"/>
    <lineage>
        <taxon>Eukaryota</taxon>
        <taxon>Fungi</taxon>
        <taxon>Dikarya</taxon>
        <taxon>Basidiomycota</taxon>
        <taxon>Agaricomycotina</taxon>
        <taxon>Agaricomycetes</taxon>
        <taxon>Agaricomycetidae</taxon>
        <taxon>Boletales</taxon>
        <taxon>Suillineae</taxon>
        <taxon>Rhizopogonaceae</taxon>
        <taxon>Rhizopogon</taxon>
    </lineage>
</organism>
<dbReference type="GO" id="GO:0016614">
    <property type="term" value="F:oxidoreductase activity, acting on CH-OH group of donors"/>
    <property type="evidence" value="ECO:0007669"/>
    <property type="project" value="InterPro"/>
</dbReference>
<dbReference type="Pfam" id="PF00732">
    <property type="entry name" value="GMC_oxred_N"/>
    <property type="match status" value="1"/>
</dbReference>
<dbReference type="PANTHER" id="PTHR11552">
    <property type="entry name" value="GLUCOSE-METHANOL-CHOLINE GMC OXIDOREDUCTASE"/>
    <property type="match status" value="1"/>
</dbReference>
<dbReference type="EMBL" id="LVVM01001615">
    <property type="protein sequence ID" value="OJA18145.1"/>
    <property type="molecule type" value="Genomic_DNA"/>
</dbReference>
<comment type="caution">
    <text evidence="3">The sequence shown here is derived from an EMBL/GenBank/DDBJ whole genome shotgun (WGS) entry which is preliminary data.</text>
</comment>
<dbReference type="STRING" id="180088.A0A1J8QXM1"/>
<accession>A0A1J8QXM1</accession>
<proteinExistence type="inferred from homology"/>
<evidence type="ECO:0000259" key="2">
    <source>
        <dbReference type="Pfam" id="PF00732"/>
    </source>
</evidence>
<feature type="non-terminal residue" evidence="3">
    <location>
        <position position="1"/>
    </location>
</feature>
<dbReference type="PANTHER" id="PTHR11552:SF78">
    <property type="entry name" value="GLUCOSE-METHANOL-CHOLINE OXIDOREDUCTASE N-TERMINAL DOMAIN-CONTAINING PROTEIN"/>
    <property type="match status" value="1"/>
</dbReference>
<dbReference type="SUPFAM" id="SSF51905">
    <property type="entry name" value="FAD/NAD(P)-binding domain"/>
    <property type="match status" value="1"/>
</dbReference>
<dbReference type="GO" id="GO:0050660">
    <property type="term" value="F:flavin adenine dinucleotide binding"/>
    <property type="evidence" value="ECO:0007669"/>
    <property type="project" value="InterPro"/>
</dbReference>
<dbReference type="InterPro" id="IPR012132">
    <property type="entry name" value="GMC_OxRdtase"/>
</dbReference>
<evidence type="ECO:0000313" key="4">
    <source>
        <dbReference type="Proteomes" id="UP000183567"/>
    </source>
</evidence>
<dbReference type="Gene3D" id="3.50.50.60">
    <property type="entry name" value="FAD/NAD(P)-binding domain"/>
    <property type="match status" value="1"/>
</dbReference>
<feature type="domain" description="Glucose-methanol-choline oxidoreductase N-terminal" evidence="2">
    <location>
        <begin position="3"/>
        <end position="126"/>
    </location>
</feature>
<dbReference type="OrthoDB" id="269227at2759"/>
<keyword evidence="4" id="KW-1185">Reference proteome</keyword>
<reference evidence="3 4" key="1">
    <citation type="submission" date="2016-03" db="EMBL/GenBank/DDBJ databases">
        <title>Comparative genomics of the ectomycorrhizal sister species Rhizopogon vinicolor and Rhizopogon vesiculosus (Basidiomycota: Boletales) reveals a divergence of the mating type B locus.</title>
        <authorList>
            <person name="Mujic A.B."/>
            <person name="Kuo A."/>
            <person name="Tritt A."/>
            <person name="Lipzen A."/>
            <person name="Chen C."/>
            <person name="Johnson J."/>
            <person name="Sharma A."/>
            <person name="Barry K."/>
            <person name="Grigoriev I.V."/>
            <person name="Spatafora J.W."/>
        </authorList>
    </citation>
    <scope>NUCLEOTIDE SEQUENCE [LARGE SCALE GENOMIC DNA]</scope>
    <source>
        <strain evidence="3 4">AM-OR11-056</strain>
    </source>
</reference>
<evidence type="ECO:0000256" key="1">
    <source>
        <dbReference type="ARBA" id="ARBA00010790"/>
    </source>
</evidence>
<gene>
    <name evidence="3" type="ORF">AZE42_13942</name>
</gene>
<sequence length="138" mass="14826">SEYDIIFAGGGTTACVVAGRLAAYDSSLKILILEGGPHTFNEAAHVQPYQYVTHHAEGSITMTSYVGNPSPHLNDRAPTVSCGHCVGGGSSLNYMAYTRAPASDYDDWGIDGWESVNVIPLMKKVLECVVCILIKLNY</sequence>
<dbReference type="Proteomes" id="UP000183567">
    <property type="component" value="Unassembled WGS sequence"/>
</dbReference>
<protein>
    <recommendedName>
        <fullName evidence="2">Glucose-methanol-choline oxidoreductase N-terminal domain-containing protein</fullName>
    </recommendedName>
</protein>
<dbReference type="InterPro" id="IPR036188">
    <property type="entry name" value="FAD/NAD-bd_sf"/>
</dbReference>
<dbReference type="InterPro" id="IPR000172">
    <property type="entry name" value="GMC_OxRdtase_N"/>
</dbReference>
<comment type="similarity">
    <text evidence="1">Belongs to the GMC oxidoreductase family.</text>
</comment>
<name>A0A1J8QXM1_9AGAM</name>
<evidence type="ECO:0000313" key="3">
    <source>
        <dbReference type="EMBL" id="OJA18145.1"/>
    </source>
</evidence>
<dbReference type="AlphaFoldDB" id="A0A1J8QXM1"/>